<keyword evidence="2" id="KW-1185">Reference proteome</keyword>
<name>A0ABT9WGM5_9BACL</name>
<evidence type="ECO:0000313" key="1">
    <source>
        <dbReference type="EMBL" id="MDQ0172204.1"/>
    </source>
</evidence>
<accession>A0ABT9WGM5</accession>
<organism evidence="1 2">
    <name type="scientific">Paenibacillus tundrae</name>
    <dbReference type="NCBI Taxonomy" id="528187"/>
    <lineage>
        <taxon>Bacteria</taxon>
        <taxon>Bacillati</taxon>
        <taxon>Bacillota</taxon>
        <taxon>Bacilli</taxon>
        <taxon>Bacillales</taxon>
        <taxon>Paenibacillaceae</taxon>
        <taxon>Paenibacillus</taxon>
    </lineage>
</organism>
<sequence>MKRKNILYIILLSFIIINGSLFSAVDTVHTYTTAFIHGTGDL</sequence>
<protein>
    <submittedName>
        <fullName evidence="1">Uncharacterized protein</fullName>
    </submittedName>
</protein>
<evidence type="ECO:0000313" key="2">
    <source>
        <dbReference type="Proteomes" id="UP001233836"/>
    </source>
</evidence>
<reference evidence="1 2" key="1">
    <citation type="submission" date="2023-07" db="EMBL/GenBank/DDBJ databases">
        <title>Sorghum-associated microbial communities from plants grown in Nebraska, USA.</title>
        <authorList>
            <person name="Schachtman D."/>
        </authorList>
    </citation>
    <scope>NUCLEOTIDE SEQUENCE [LARGE SCALE GENOMIC DNA]</scope>
    <source>
        <strain evidence="1 2">DS1314</strain>
    </source>
</reference>
<comment type="caution">
    <text evidence="1">The sequence shown here is derived from an EMBL/GenBank/DDBJ whole genome shotgun (WGS) entry which is preliminary data.</text>
</comment>
<dbReference type="Proteomes" id="UP001233836">
    <property type="component" value="Unassembled WGS sequence"/>
</dbReference>
<gene>
    <name evidence="1" type="ORF">J2T19_003681</name>
</gene>
<proteinExistence type="predicted"/>
<dbReference type="EMBL" id="JAUSTI010000010">
    <property type="protein sequence ID" value="MDQ0172204.1"/>
    <property type="molecule type" value="Genomic_DNA"/>
</dbReference>